<keyword evidence="2 4" id="KW-0808">Transferase</keyword>
<organism evidence="4 5">
    <name type="scientific">Rosa chinensis</name>
    <name type="common">China rose</name>
    <dbReference type="NCBI Taxonomy" id="74649"/>
    <lineage>
        <taxon>Eukaryota</taxon>
        <taxon>Viridiplantae</taxon>
        <taxon>Streptophyta</taxon>
        <taxon>Embryophyta</taxon>
        <taxon>Tracheophyta</taxon>
        <taxon>Spermatophyta</taxon>
        <taxon>Magnoliopsida</taxon>
        <taxon>eudicotyledons</taxon>
        <taxon>Gunneridae</taxon>
        <taxon>Pentapetalae</taxon>
        <taxon>rosids</taxon>
        <taxon>fabids</taxon>
        <taxon>Rosales</taxon>
        <taxon>Rosaceae</taxon>
        <taxon>Rosoideae</taxon>
        <taxon>Rosoideae incertae sedis</taxon>
        <taxon>Rosa</taxon>
    </lineage>
</organism>
<proteinExistence type="inferred from homology"/>
<protein>
    <submittedName>
        <fullName evidence="4">Putative vinorine synthase</fullName>
        <ecNumber evidence="4">2.3.1.160</ecNumber>
    </submittedName>
</protein>
<dbReference type="Gramene" id="PRQ40051">
    <property type="protein sequence ID" value="PRQ40051"/>
    <property type="gene ID" value="RchiOBHm_Chr4g0431871"/>
</dbReference>
<dbReference type="Gene3D" id="3.30.559.10">
    <property type="entry name" value="Chloramphenicol acetyltransferase-like domain"/>
    <property type="match status" value="2"/>
</dbReference>
<accession>A0A2P6R0U0</accession>
<evidence type="ECO:0000256" key="2">
    <source>
        <dbReference type="ARBA" id="ARBA00022679"/>
    </source>
</evidence>
<dbReference type="PANTHER" id="PTHR31623:SF121">
    <property type="entry name" value="STEMMADENINE O-ACETYLTRANSFERASE-LIKE"/>
    <property type="match status" value="1"/>
</dbReference>
<evidence type="ECO:0000256" key="3">
    <source>
        <dbReference type="ARBA" id="ARBA00023315"/>
    </source>
</evidence>
<dbReference type="OMA" id="NIMRSAL"/>
<dbReference type="Pfam" id="PF02458">
    <property type="entry name" value="Transferase"/>
    <property type="match status" value="1"/>
</dbReference>
<dbReference type="GO" id="GO:0050636">
    <property type="term" value="F:vinorine synthase activity"/>
    <property type="evidence" value="ECO:0007669"/>
    <property type="project" value="UniProtKB-EC"/>
</dbReference>
<dbReference type="EMBL" id="PDCK01000042">
    <property type="protein sequence ID" value="PRQ40051.1"/>
    <property type="molecule type" value="Genomic_DNA"/>
</dbReference>
<comment type="similarity">
    <text evidence="1">Belongs to the plant acyltransferase family.</text>
</comment>
<keyword evidence="5" id="KW-1185">Reference proteome</keyword>
<evidence type="ECO:0000313" key="5">
    <source>
        <dbReference type="Proteomes" id="UP000238479"/>
    </source>
</evidence>
<dbReference type="InterPro" id="IPR023213">
    <property type="entry name" value="CAT-like_dom_sf"/>
</dbReference>
<comment type="caution">
    <text evidence="4">The sequence shown here is derived from an EMBL/GenBank/DDBJ whole genome shotgun (WGS) entry which is preliminary data.</text>
</comment>
<keyword evidence="3 4" id="KW-0012">Acyltransferase</keyword>
<dbReference type="EC" id="2.3.1.160" evidence="4"/>
<dbReference type="STRING" id="74649.A0A2P6R0U0"/>
<dbReference type="PANTHER" id="PTHR31623">
    <property type="entry name" value="F21J9.9"/>
    <property type="match status" value="1"/>
</dbReference>
<reference evidence="4 5" key="1">
    <citation type="journal article" date="2018" name="Nat. Genet.">
        <title>The Rosa genome provides new insights in the design of modern roses.</title>
        <authorList>
            <person name="Bendahmane M."/>
        </authorList>
    </citation>
    <scope>NUCLEOTIDE SEQUENCE [LARGE SCALE GENOMIC DNA]</scope>
    <source>
        <strain evidence="5">cv. Old Blush</strain>
    </source>
</reference>
<gene>
    <name evidence="4" type="ORF">RchiOBHm_Chr4g0431871</name>
</gene>
<evidence type="ECO:0000313" key="4">
    <source>
        <dbReference type="EMBL" id="PRQ40051.1"/>
    </source>
</evidence>
<dbReference type="OrthoDB" id="671439at2759"/>
<dbReference type="Proteomes" id="UP000238479">
    <property type="component" value="Chromosome 4"/>
</dbReference>
<dbReference type="AlphaFoldDB" id="A0A2P6R0U0"/>
<sequence length="430" mass="47773">MKVAVIERDCIKPSSPTPNDLRKHELSFLDQVAPPIFMPMLLFYPATNYGHCNDENALSASRVKQSLSETLTQFYPLAGRIIDNAFVDCNDEGTPFVEARVNCLLSDVVSQPDPNQLNKLLPCELECVVDFVLAVQANIFDCGGMAIGVCISHKIADALSLVMFLNSWASISRGDNCDYTAPTFDLATFFPPRSISGFKPGTGIARDKIVTKRFVFSASTVASLRTKYTTSATDRRPTRIEALSAFVWSRFLASTQGKPNSDTVYKVLHAVNLRTRMDPALPESHFGNVSRFATATTSFEEGEEECYGFVGQMRDAIKTVNGEYMRKILEGTAHVNYLKQRAEEFLKGEVVSFSFTSLCRFPLYETDFGWGKPIWVGSASLTFKNLVCFMDSGSGGGIEAWVNLKKEDMAKFQEDEQLRALTYPARDAKV</sequence>
<name>A0A2P6R0U0_ROSCH</name>
<evidence type="ECO:0000256" key="1">
    <source>
        <dbReference type="ARBA" id="ARBA00009861"/>
    </source>
</evidence>